<gene>
    <name evidence="1" type="ORF">FJZ47_04365</name>
</gene>
<name>A0A937VXQ9_UNCTE</name>
<evidence type="ECO:0000313" key="1">
    <source>
        <dbReference type="EMBL" id="MBM3223023.1"/>
    </source>
</evidence>
<proteinExistence type="predicted"/>
<comment type="caution">
    <text evidence="1">The sequence shown here is derived from an EMBL/GenBank/DDBJ whole genome shotgun (WGS) entry which is preliminary data.</text>
</comment>
<evidence type="ECO:0000313" key="2">
    <source>
        <dbReference type="Proteomes" id="UP000712673"/>
    </source>
</evidence>
<sequence>MALETVGKTLKFTGKDRQDAKSKALHFWYTHQEILHESMQDFVKHCTLSPDQKVITYRRETTS</sequence>
<reference evidence="1" key="1">
    <citation type="submission" date="2019-03" db="EMBL/GenBank/DDBJ databases">
        <title>Lake Tanganyika Metagenome-Assembled Genomes (MAGs).</title>
        <authorList>
            <person name="Tran P."/>
        </authorList>
    </citation>
    <scope>NUCLEOTIDE SEQUENCE</scope>
    <source>
        <strain evidence="1">K_DeepCast_65m_m2_066</strain>
    </source>
</reference>
<accession>A0A937VXQ9</accession>
<dbReference type="Proteomes" id="UP000712673">
    <property type="component" value="Unassembled WGS sequence"/>
</dbReference>
<dbReference type="EMBL" id="VGLS01000085">
    <property type="protein sequence ID" value="MBM3223023.1"/>
    <property type="molecule type" value="Genomic_DNA"/>
</dbReference>
<protein>
    <submittedName>
        <fullName evidence="1">Uncharacterized protein</fullName>
    </submittedName>
</protein>
<dbReference type="AlphaFoldDB" id="A0A937VXQ9"/>
<organism evidence="1 2">
    <name type="scientific">Tectimicrobiota bacterium</name>
    <dbReference type="NCBI Taxonomy" id="2528274"/>
    <lineage>
        <taxon>Bacteria</taxon>
        <taxon>Pseudomonadati</taxon>
        <taxon>Nitrospinota/Tectimicrobiota group</taxon>
        <taxon>Candidatus Tectimicrobiota</taxon>
    </lineage>
</organism>